<protein>
    <submittedName>
        <fullName evidence="1">Uncharacterized protein</fullName>
    </submittedName>
</protein>
<keyword evidence="2" id="KW-1185">Reference proteome</keyword>
<dbReference type="PANTHER" id="PTHR47356">
    <property type="entry name" value="FAD-DEPENDENT MONOOXYGENASE ASQG-RELATED"/>
    <property type="match status" value="1"/>
</dbReference>
<dbReference type="InterPro" id="IPR036188">
    <property type="entry name" value="FAD/NAD-bd_sf"/>
</dbReference>
<dbReference type="EMBL" id="JAAAIL010000048">
    <property type="protein sequence ID" value="KAG0280763.1"/>
    <property type="molecule type" value="Genomic_DNA"/>
</dbReference>
<dbReference type="GO" id="GO:0004497">
    <property type="term" value="F:monooxygenase activity"/>
    <property type="evidence" value="ECO:0007669"/>
    <property type="project" value="InterPro"/>
</dbReference>
<name>A0AAD4HAM1_9FUNG</name>
<dbReference type="Proteomes" id="UP001194580">
    <property type="component" value="Unassembled WGS sequence"/>
</dbReference>
<evidence type="ECO:0000313" key="1">
    <source>
        <dbReference type="EMBL" id="KAG0280763.1"/>
    </source>
</evidence>
<comment type="caution">
    <text evidence="1">The sequence shown here is derived from an EMBL/GenBank/DDBJ whole genome shotgun (WGS) entry which is preliminary data.</text>
</comment>
<dbReference type="AlphaFoldDB" id="A0AAD4HAM1"/>
<organism evidence="1 2">
    <name type="scientific">Linnemannia exigua</name>
    <dbReference type="NCBI Taxonomy" id="604196"/>
    <lineage>
        <taxon>Eukaryota</taxon>
        <taxon>Fungi</taxon>
        <taxon>Fungi incertae sedis</taxon>
        <taxon>Mucoromycota</taxon>
        <taxon>Mortierellomycotina</taxon>
        <taxon>Mortierellomycetes</taxon>
        <taxon>Mortierellales</taxon>
        <taxon>Mortierellaceae</taxon>
        <taxon>Linnemannia</taxon>
    </lineage>
</organism>
<dbReference type="Gene3D" id="3.50.50.60">
    <property type="entry name" value="FAD/NAD(P)-binding domain"/>
    <property type="match status" value="1"/>
</dbReference>
<sequence>MSNNQLLLTAAKDGKEQLPVMIVGVGVGELLLAIFADKAGIDYSIYERAKGVKLLENMVSIDQNEKETKMTYSDGTSYSGDVLIGVDACHKLLHSARLGAVTAVQDPVELANSLYDMKSQTYEGVKDAL</sequence>
<reference evidence="1" key="1">
    <citation type="journal article" date="2020" name="Fungal Divers.">
        <title>Resolving the Mortierellaceae phylogeny through synthesis of multi-gene phylogenetics and phylogenomics.</title>
        <authorList>
            <person name="Vandepol N."/>
            <person name="Liber J."/>
            <person name="Desiro A."/>
            <person name="Na H."/>
            <person name="Kennedy M."/>
            <person name="Barry K."/>
            <person name="Grigoriev I.V."/>
            <person name="Miller A.N."/>
            <person name="O'Donnell K."/>
            <person name="Stajich J.E."/>
            <person name="Bonito G."/>
        </authorList>
    </citation>
    <scope>NUCLEOTIDE SEQUENCE</scope>
    <source>
        <strain evidence="1">NRRL 28262</strain>
    </source>
</reference>
<accession>A0AAD4HAM1</accession>
<evidence type="ECO:0000313" key="2">
    <source>
        <dbReference type="Proteomes" id="UP001194580"/>
    </source>
</evidence>
<gene>
    <name evidence="1" type="ORF">BGZ95_008789</name>
</gene>
<dbReference type="PANTHER" id="PTHR47356:SF2">
    <property type="entry name" value="FAD-BINDING DOMAIN-CONTAINING PROTEIN-RELATED"/>
    <property type="match status" value="1"/>
</dbReference>
<dbReference type="InterPro" id="IPR050562">
    <property type="entry name" value="FAD_mOase_fung"/>
</dbReference>
<proteinExistence type="predicted"/>
<dbReference type="SUPFAM" id="SSF51905">
    <property type="entry name" value="FAD/NAD(P)-binding domain"/>
    <property type="match status" value="1"/>
</dbReference>